<proteinExistence type="predicted"/>
<accession>R0MK81</accession>
<sequence length="99" mass="10890">MVKTGFSDVIGSWKIIAISAPRTPRISVSDCSLSSITCRLRRRSSSASLRTSLTAWSSRRISARDVTDFPEPDSPTIASVSPRRRVNDRSRTAEKACCC</sequence>
<dbReference type="Proteomes" id="UP000016927">
    <property type="component" value="Unassembled WGS sequence"/>
</dbReference>
<reference evidence="2 3" key="1">
    <citation type="journal article" date="2013" name="BMC Genomics">
        <title>Comparative genomics of parasitic silkworm microsporidia reveal an association between genome expansion and host adaptation.</title>
        <authorList>
            <person name="Pan G."/>
            <person name="Xu J."/>
            <person name="Li T."/>
            <person name="Xia Q."/>
            <person name="Liu S.L."/>
            <person name="Zhang G."/>
            <person name="Li S."/>
            <person name="Li C."/>
            <person name="Liu H."/>
            <person name="Yang L."/>
            <person name="Liu T."/>
            <person name="Zhang X."/>
            <person name="Wu Z."/>
            <person name="Fan W."/>
            <person name="Dang X."/>
            <person name="Xiang H."/>
            <person name="Tao M."/>
            <person name="Li Y."/>
            <person name="Hu J."/>
            <person name="Li Z."/>
            <person name="Lin L."/>
            <person name="Luo J."/>
            <person name="Geng L."/>
            <person name="Wang L."/>
            <person name="Long M."/>
            <person name="Wan Y."/>
            <person name="He N."/>
            <person name="Zhang Z."/>
            <person name="Lu C."/>
            <person name="Keeling P.J."/>
            <person name="Wang J."/>
            <person name="Xiang Z."/>
            <person name="Zhou Z."/>
        </authorList>
    </citation>
    <scope>NUCLEOTIDE SEQUENCE [LARGE SCALE GENOMIC DNA]</scope>
    <source>
        <strain evidence="3">CQ1 / CVCC 102059</strain>
    </source>
</reference>
<keyword evidence="3" id="KW-1185">Reference proteome</keyword>
<dbReference type="HOGENOM" id="CLU_2321018_0_0_1"/>
<dbReference type="VEuPathDB" id="MicrosporidiaDB:NBO_118g0003"/>
<evidence type="ECO:0000313" key="2">
    <source>
        <dbReference type="EMBL" id="EOB13203.1"/>
    </source>
</evidence>
<feature type="compositionally biased region" description="Basic and acidic residues" evidence="1">
    <location>
        <begin position="85"/>
        <end position="99"/>
    </location>
</feature>
<evidence type="ECO:0000313" key="3">
    <source>
        <dbReference type="Proteomes" id="UP000016927"/>
    </source>
</evidence>
<organism evidence="2 3">
    <name type="scientific">Nosema bombycis (strain CQ1 / CVCC 102059)</name>
    <name type="common">Microsporidian parasite</name>
    <name type="synonym">Pebrine of silkworm</name>
    <dbReference type="NCBI Taxonomy" id="578461"/>
    <lineage>
        <taxon>Eukaryota</taxon>
        <taxon>Fungi</taxon>
        <taxon>Fungi incertae sedis</taxon>
        <taxon>Microsporidia</taxon>
        <taxon>Nosematidae</taxon>
        <taxon>Nosema</taxon>
    </lineage>
</organism>
<protein>
    <submittedName>
        <fullName evidence="2">Uncharacterized protein</fullName>
    </submittedName>
</protein>
<dbReference type="EMBL" id="KB909026">
    <property type="protein sequence ID" value="EOB13203.1"/>
    <property type="molecule type" value="Genomic_DNA"/>
</dbReference>
<feature type="region of interest" description="Disordered" evidence="1">
    <location>
        <begin position="67"/>
        <end position="99"/>
    </location>
</feature>
<dbReference type="AlphaFoldDB" id="R0MK81"/>
<evidence type="ECO:0000256" key="1">
    <source>
        <dbReference type="SAM" id="MobiDB-lite"/>
    </source>
</evidence>
<gene>
    <name evidence="2" type="ORF">NBO_118g0003</name>
</gene>
<name>R0MK81_NOSB1</name>